<gene>
    <name evidence="7" type="ORF">SAMN05444145_104303</name>
</gene>
<keyword evidence="2" id="KW-0805">Transcription regulation</keyword>
<evidence type="ECO:0000313" key="8">
    <source>
        <dbReference type="Proteomes" id="UP000183253"/>
    </source>
</evidence>
<dbReference type="Pfam" id="PF08281">
    <property type="entry name" value="Sigma70_r4_2"/>
    <property type="match status" value="1"/>
</dbReference>
<dbReference type="SUPFAM" id="SSF88946">
    <property type="entry name" value="Sigma2 domain of RNA polymerase sigma factors"/>
    <property type="match status" value="1"/>
</dbReference>
<dbReference type="Gene3D" id="1.10.10.10">
    <property type="entry name" value="Winged helix-like DNA-binding domain superfamily/Winged helix DNA-binding domain"/>
    <property type="match status" value="1"/>
</dbReference>
<dbReference type="NCBIfam" id="TIGR02985">
    <property type="entry name" value="Sig70_bacteroi1"/>
    <property type="match status" value="1"/>
</dbReference>
<accession>A0A1H4CGD7</accession>
<keyword evidence="8" id="KW-1185">Reference proteome</keyword>
<dbReference type="InterPro" id="IPR039425">
    <property type="entry name" value="RNA_pol_sigma-70-like"/>
</dbReference>
<dbReference type="OrthoDB" id="1045557at2"/>
<evidence type="ECO:0000256" key="4">
    <source>
        <dbReference type="ARBA" id="ARBA00023163"/>
    </source>
</evidence>
<dbReference type="EMBL" id="FNRI01000004">
    <property type="protein sequence ID" value="SEA59400.1"/>
    <property type="molecule type" value="Genomic_DNA"/>
</dbReference>
<dbReference type="GO" id="GO:0003677">
    <property type="term" value="F:DNA binding"/>
    <property type="evidence" value="ECO:0007669"/>
    <property type="project" value="InterPro"/>
</dbReference>
<evidence type="ECO:0000256" key="3">
    <source>
        <dbReference type="ARBA" id="ARBA00023082"/>
    </source>
</evidence>
<dbReference type="GO" id="GO:0006352">
    <property type="term" value="P:DNA-templated transcription initiation"/>
    <property type="evidence" value="ECO:0007669"/>
    <property type="project" value="InterPro"/>
</dbReference>
<comment type="similarity">
    <text evidence="1">Belongs to the sigma-70 factor family. ECF subfamily.</text>
</comment>
<organism evidence="7 8">
    <name type="scientific">Alistipes timonensis JC136</name>
    <dbReference type="NCBI Taxonomy" id="1033731"/>
    <lineage>
        <taxon>Bacteria</taxon>
        <taxon>Pseudomonadati</taxon>
        <taxon>Bacteroidota</taxon>
        <taxon>Bacteroidia</taxon>
        <taxon>Bacteroidales</taxon>
        <taxon>Rikenellaceae</taxon>
        <taxon>Alistipes</taxon>
    </lineage>
</organism>
<dbReference type="Proteomes" id="UP000183253">
    <property type="component" value="Unassembled WGS sequence"/>
</dbReference>
<dbReference type="SUPFAM" id="SSF88659">
    <property type="entry name" value="Sigma3 and sigma4 domains of RNA polymerase sigma factors"/>
    <property type="match status" value="1"/>
</dbReference>
<dbReference type="PANTHER" id="PTHR43133">
    <property type="entry name" value="RNA POLYMERASE ECF-TYPE SIGMA FACTO"/>
    <property type="match status" value="1"/>
</dbReference>
<dbReference type="RefSeq" id="WP_010262747.1">
    <property type="nucleotide sequence ID" value="NZ_CAEG01000011.1"/>
</dbReference>
<dbReference type="AlphaFoldDB" id="A0A1H4CGD7"/>
<evidence type="ECO:0000256" key="1">
    <source>
        <dbReference type="ARBA" id="ARBA00010641"/>
    </source>
</evidence>
<dbReference type="InterPro" id="IPR013325">
    <property type="entry name" value="RNA_pol_sigma_r2"/>
</dbReference>
<evidence type="ECO:0000313" key="7">
    <source>
        <dbReference type="EMBL" id="SEA59400.1"/>
    </source>
</evidence>
<evidence type="ECO:0000259" key="6">
    <source>
        <dbReference type="Pfam" id="PF08281"/>
    </source>
</evidence>
<dbReference type="Pfam" id="PF04542">
    <property type="entry name" value="Sigma70_r2"/>
    <property type="match status" value="1"/>
</dbReference>
<evidence type="ECO:0000259" key="5">
    <source>
        <dbReference type="Pfam" id="PF04542"/>
    </source>
</evidence>
<dbReference type="InterPro" id="IPR036388">
    <property type="entry name" value="WH-like_DNA-bd_sf"/>
</dbReference>
<keyword evidence="4" id="KW-0804">Transcription</keyword>
<evidence type="ECO:0000256" key="2">
    <source>
        <dbReference type="ARBA" id="ARBA00023015"/>
    </source>
</evidence>
<dbReference type="STRING" id="1033731.SAMN05444145_104303"/>
<protein>
    <submittedName>
        <fullName evidence="7">RNA polymerase sigma-70 factor, ECF subfamily</fullName>
    </submittedName>
</protein>
<dbReference type="InterPro" id="IPR013324">
    <property type="entry name" value="RNA_pol_sigma_r3/r4-like"/>
</dbReference>
<feature type="domain" description="RNA polymerase sigma-70 region 2" evidence="5">
    <location>
        <begin position="16"/>
        <end position="82"/>
    </location>
</feature>
<name>A0A1H4CGD7_9BACT</name>
<sequence>MTLPARHITREFFDGLYADYKPRFIRIARSYVRDDMVAEDIVTDSFLYFWEHRAELTITTSVPAYVLGAVKHGCLEWLRNEKNRLNIRQKIHTTAYHSIQARIAALEACDPGQLFASEVAAIVQEEIGRMPEPMRGIFVASRFEGKTYQEIADTTGISIRNVKAAIQKALGIMREALKDYLPAWMIALFINQIRF</sequence>
<dbReference type="GO" id="GO:0016987">
    <property type="term" value="F:sigma factor activity"/>
    <property type="evidence" value="ECO:0007669"/>
    <property type="project" value="UniProtKB-KW"/>
</dbReference>
<dbReference type="InterPro" id="IPR013249">
    <property type="entry name" value="RNA_pol_sigma70_r4_t2"/>
</dbReference>
<dbReference type="NCBIfam" id="TIGR02937">
    <property type="entry name" value="sigma70-ECF"/>
    <property type="match status" value="1"/>
</dbReference>
<dbReference type="InterPro" id="IPR014284">
    <property type="entry name" value="RNA_pol_sigma-70_dom"/>
</dbReference>
<proteinExistence type="inferred from homology"/>
<dbReference type="Gene3D" id="1.10.1740.10">
    <property type="match status" value="1"/>
</dbReference>
<keyword evidence="3" id="KW-0731">Sigma factor</keyword>
<dbReference type="InterPro" id="IPR007627">
    <property type="entry name" value="RNA_pol_sigma70_r2"/>
</dbReference>
<reference evidence="7 8" key="1">
    <citation type="submission" date="2016-10" db="EMBL/GenBank/DDBJ databases">
        <authorList>
            <person name="de Groot N.N."/>
        </authorList>
    </citation>
    <scope>NUCLEOTIDE SEQUENCE [LARGE SCALE GENOMIC DNA]</scope>
    <source>
        <strain evidence="7 8">DSM 25383</strain>
    </source>
</reference>
<dbReference type="InterPro" id="IPR014327">
    <property type="entry name" value="RNA_pol_sigma70_bacteroid"/>
</dbReference>
<dbReference type="PANTHER" id="PTHR43133:SF46">
    <property type="entry name" value="RNA POLYMERASE SIGMA-70 FACTOR ECF SUBFAMILY"/>
    <property type="match status" value="1"/>
</dbReference>
<feature type="domain" description="RNA polymerase sigma factor 70 region 4 type 2" evidence="6">
    <location>
        <begin position="122"/>
        <end position="170"/>
    </location>
</feature>